<organism evidence="2 3">
    <name type="scientific">Candidatus Nealsonbacteria bacterium CG_4_10_14_0_8_um_filter_35_10</name>
    <dbReference type="NCBI Taxonomy" id="1974683"/>
    <lineage>
        <taxon>Bacteria</taxon>
        <taxon>Candidatus Nealsoniibacteriota</taxon>
    </lineage>
</organism>
<dbReference type="InterPro" id="IPR036457">
    <property type="entry name" value="PPM-type-like_dom_sf"/>
</dbReference>
<dbReference type="SMART" id="SM00332">
    <property type="entry name" value="PP2Cc"/>
    <property type="match status" value="1"/>
</dbReference>
<evidence type="ECO:0000313" key="3">
    <source>
        <dbReference type="Proteomes" id="UP000230055"/>
    </source>
</evidence>
<evidence type="ECO:0000313" key="2">
    <source>
        <dbReference type="EMBL" id="PIY91042.1"/>
    </source>
</evidence>
<comment type="caution">
    <text evidence="2">The sequence shown here is derived from an EMBL/GenBank/DDBJ whole genome shotgun (WGS) entry which is preliminary data.</text>
</comment>
<reference evidence="3" key="1">
    <citation type="submission" date="2017-09" db="EMBL/GenBank/DDBJ databases">
        <title>Depth-based differentiation of microbial function through sediment-hosted aquifers and enrichment of novel symbionts in the deep terrestrial subsurface.</title>
        <authorList>
            <person name="Probst A.J."/>
            <person name="Ladd B."/>
            <person name="Jarett J.K."/>
            <person name="Geller-Mcgrath D.E."/>
            <person name="Sieber C.M.K."/>
            <person name="Emerson J.B."/>
            <person name="Anantharaman K."/>
            <person name="Thomas B.C."/>
            <person name="Malmstrom R."/>
            <person name="Stieglmeier M."/>
            <person name="Klingl A."/>
            <person name="Woyke T."/>
            <person name="Ryan C.M."/>
            <person name="Banfield J.F."/>
        </authorList>
    </citation>
    <scope>NUCLEOTIDE SEQUENCE [LARGE SCALE GENOMIC DNA]</scope>
</reference>
<dbReference type="Gene3D" id="3.60.40.10">
    <property type="entry name" value="PPM-type phosphatase domain"/>
    <property type="match status" value="1"/>
</dbReference>
<sequence>MEYNENMKYFFATYTDFIKFDKKPNEDFYLISEKLPIFVIADGVTRSHFKTGEYTFPAGAQTAAKIFCYTVLEFLEENFENKNFQDLTENAFNLANQKIKEFNIAEGIDKRLNYLEYDWFDCVSIAGFIIKNNLYYGYVGDCGLIIFDKDNKLKFQTKDEVLPAIKRIKKIYKNWENLPKEQRKLVIQRDFRNRPDGKGFGSFTGEEGVKKYYKIGSKNLKEKDLIIFYSDGFLNYLKFPAFIEILRKHDKKSLDEFTIQKAKGDYGKYGTDRTFIAIGF</sequence>
<proteinExistence type="predicted"/>
<dbReference type="Proteomes" id="UP000230055">
    <property type="component" value="Unassembled WGS sequence"/>
</dbReference>
<protein>
    <recommendedName>
        <fullName evidence="1">PPM-type phosphatase domain-containing protein</fullName>
    </recommendedName>
</protein>
<accession>A0A2M7R8X4</accession>
<dbReference type="InterPro" id="IPR001932">
    <property type="entry name" value="PPM-type_phosphatase-like_dom"/>
</dbReference>
<evidence type="ECO:0000259" key="1">
    <source>
        <dbReference type="SMART" id="SM00332"/>
    </source>
</evidence>
<feature type="domain" description="PPM-type phosphatase" evidence="1">
    <location>
        <begin position="4"/>
        <end position="278"/>
    </location>
</feature>
<dbReference type="SUPFAM" id="SSF81606">
    <property type="entry name" value="PP2C-like"/>
    <property type="match status" value="1"/>
</dbReference>
<dbReference type="AlphaFoldDB" id="A0A2M7R8X4"/>
<gene>
    <name evidence="2" type="ORF">COY72_00250</name>
</gene>
<name>A0A2M7R8X4_9BACT</name>
<dbReference type="EMBL" id="PFLX01000007">
    <property type="protein sequence ID" value="PIY91042.1"/>
    <property type="molecule type" value="Genomic_DNA"/>
</dbReference>